<feature type="binding site" evidence="6">
    <location>
        <begin position="16"/>
        <end position="18"/>
    </location>
    <ligand>
        <name>FMN</name>
        <dbReference type="ChEBI" id="CHEBI:58210"/>
    </ligand>
</feature>
<evidence type="ECO:0000313" key="8">
    <source>
        <dbReference type="EMBL" id="AJQ96888.1"/>
    </source>
</evidence>
<protein>
    <recommendedName>
        <fullName evidence="6">FMN dependent NADH:quinone oxidoreductase</fullName>
        <ecNumber evidence="6">1.6.5.-</ecNumber>
    </recommendedName>
    <alternativeName>
        <fullName evidence="6">Azo-dye reductase</fullName>
    </alternativeName>
    <alternativeName>
        <fullName evidence="6">FMN-dependent NADH-azo compound oxidoreductase</fullName>
    </alternativeName>
    <alternativeName>
        <fullName evidence="6">FMN-dependent NADH-azoreductase</fullName>
        <ecNumber evidence="6">1.7.1.17</ecNumber>
    </alternativeName>
</protein>
<comment type="catalytic activity">
    <reaction evidence="5">
        <text>N,N-dimethyl-1,4-phenylenediamine + anthranilate + 2 NAD(+) = 2-(4-dimethylaminophenyl)diazenylbenzoate + 2 NADH + 2 H(+)</text>
        <dbReference type="Rhea" id="RHEA:55872"/>
        <dbReference type="ChEBI" id="CHEBI:15378"/>
        <dbReference type="ChEBI" id="CHEBI:15783"/>
        <dbReference type="ChEBI" id="CHEBI:16567"/>
        <dbReference type="ChEBI" id="CHEBI:57540"/>
        <dbReference type="ChEBI" id="CHEBI:57945"/>
        <dbReference type="ChEBI" id="CHEBI:71579"/>
        <dbReference type="EC" id="1.7.1.17"/>
    </reaction>
    <physiologicalReaction direction="right-to-left" evidence="5">
        <dbReference type="Rhea" id="RHEA:55874"/>
    </physiologicalReaction>
</comment>
<dbReference type="OrthoDB" id="9787136at2"/>
<organism evidence="8 9">
    <name type="scientific">Gynuella sunshinyii YC6258</name>
    <dbReference type="NCBI Taxonomy" id="1445510"/>
    <lineage>
        <taxon>Bacteria</taxon>
        <taxon>Pseudomonadati</taxon>
        <taxon>Pseudomonadota</taxon>
        <taxon>Gammaproteobacteria</taxon>
        <taxon>Oceanospirillales</taxon>
        <taxon>Saccharospirillaceae</taxon>
        <taxon>Gynuella</taxon>
    </lineage>
</organism>
<dbReference type="Proteomes" id="UP000032266">
    <property type="component" value="Chromosome"/>
</dbReference>
<dbReference type="EMBL" id="CP007142">
    <property type="protein sequence ID" value="AJQ96888.1"/>
    <property type="molecule type" value="Genomic_DNA"/>
</dbReference>
<dbReference type="GO" id="GO:0010181">
    <property type="term" value="F:FMN binding"/>
    <property type="evidence" value="ECO:0007669"/>
    <property type="project" value="UniProtKB-UniRule"/>
</dbReference>
<dbReference type="InterPro" id="IPR029039">
    <property type="entry name" value="Flavoprotein-like_sf"/>
</dbReference>
<dbReference type="EC" id="1.7.1.17" evidence="6"/>
<dbReference type="InterPro" id="IPR023048">
    <property type="entry name" value="NADH:quinone_OxRdtase_FMN_depd"/>
</dbReference>
<dbReference type="STRING" id="1445510.YC6258_04856"/>
<dbReference type="Pfam" id="PF02525">
    <property type="entry name" value="Flavodoxin_2"/>
    <property type="match status" value="1"/>
</dbReference>
<comment type="caution">
    <text evidence="6">Lacks conserved residue(s) required for the propagation of feature annotation.</text>
</comment>
<dbReference type="PANTHER" id="PTHR43741">
    <property type="entry name" value="FMN-DEPENDENT NADH-AZOREDUCTASE 1"/>
    <property type="match status" value="1"/>
</dbReference>
<dbReference type="Gene3D" id="3.40.50.360">
    <property type="match status" value="1"/>
</dbReference>
<dbReference type="HAMAP" id="MF_01216">
    <property type="entry name" value="Azoreductase_type1"/>
    <property type="match status" value="1"/>
</dbReference>
<dbReference type="EC" id="1.6.5.-" evidence="6"/>
<dbReference type="RefSeq" id="WP_044618788.1">
    <property type="nucleotide sequence ID" value="NZ_CP007142.1"/>
</dbReference>
<dbReference type="GO" id="GO:0016655">
    <property type="term" value="F:oxidoreductase activity, acting on NAD(P)H, quinone or similar compound as acceptor"/>
    <property type="evidence" value="ECO:0007669"/>
    <property type="project" value="InterPro"/>
</dbReference>
<evidence type="ECO:0000256" key="6">
    <source>
        <dbReference type="HAMAP-Rule" id="MF_01216"/>
    </source>
</evidence>
<keyword evidence="1 6" id="KW-0285">Flavoprotein</keyword>
<dbReference type="InterPro" id="IPR050104">
    <property type="entry name" value="FMN-dep_NADH:Q_OxRdtase_AzoR1"/>
</dbReference>
<dbReference type="SUPFAM" id="SSF52218">
    <property type="entry name" value="Flavoproteins"/>
    <property type="match status" value="1"/>
</dbReference>
<feature type="domain" description="Flavodoxin-like fold" evidence="7">
    <location>
        <begin position="3"/>
        <end position="198"/>
    </location>
</feature>
<dbReference type="HOGENOM" id="CLU_088964_0_0_6"/>
<evidence type="ECO:0000313" key="9">
    <source>
        <dbReference type="Proteomes" id="UP000032266"/>
    </source>
</evidence>
<keyword evidence="4 6" id="KW-0520">NAD</keyword>
<accession>A0A0C5VUA0</accession>
<proteinExistence type="inferred from homology"/>
<dbReference type="GO" id="GO:0009055">
    <property type="term" value="F:electron transfer activity"/>
    <property type="evidence" value="ECO:0007669"/>
    <property type="project" value="UniProtKB-UniRule"/>
</dbReference>
<dbReference type="GO" id="GO:0016652">
    <property type="term" value="F:oxidoreductase activity, acting on NAD(P)H as acceptor"/>
    <property type="evidence" value="ECO:0007669"/>
    <property type="project" value="UniProtKB-UniRule"/>
</dbReference>
<feature type="binding site" evidence="6">
    <location>
        <begin position="96"/>
        <end position="99"/>
    </location>
    <ligand>
        <name>FMN</name>
        <dbReference type="ChEBI" id="CHEBI:58210"/>
    </ligand>
</feature>
<comment type="function">
    <text evidence="6">Quinone reductase that provides resistance to thiol-specific stress caused by electrophilic quinones.</text>
</comment>
<comment type="catalytic activity">
    <reaction evidence="6">
        <text>2 a quinone + NADH + H(+) = 2 a 1,4-benzosemiquinone + NAD(+)</text>
        <dbReference type="Rhea" id="RHEA:65952"/>
        <dbReference type="ChEBI" id="CHEBI:15378"/>
        <dbReference type="ChEBI" id="CHEBI:57540"/>
        <dbReference type="ChEBI" id="CHEBI:57945"/>
        <dbReference type="ChEBI" id="CHEBI:132124"/>
        <dbReference type="ChEBI" id="CHEBI:134225"/>
    </reaction>
</comment>
<evidence type="ECO:0000256" key="3">
    <source>
        <dbReference type="ARBA" id="ARBA00023002"/>
    </source>
</evidence>
<evidence type="ECO:0000256" key="1">
    <source>
        <dbReference type="ARBA" id="ARBA00022630"/>
    </source>
</evidence>
<evidence type="ECO:0000259" key="7">
    <source>
        <dbReference type="Pfam" id="PF02525"/>
    </source>
</evidence>
<keyword evidence="3 6" id="KW-0560">Oxidoreductase</keyword>
<comment type="function">
    <text evidence="6">Also exhibits azoreductase activity. Catalyzes the reductive cleavage of the azo bond in aromatic azo compounds to the corresponding amines.</text>
</comment>
<evidence type="ECO:0000256" key="2">
    <source>
        <dbReference type="ARBA" id="ARBA00022643"/>
    </source>
</evidence>
<comment type="cofactor">
    <cofactor evidence="6">
        <name>FMN</name>
        <dbReference type="ChEBI" id="CHEBI:58210"/>
    </cofactor>
    <text evidence="6">Binds 1 FMN per subunit.</text>
</comment>
<comment type="similarity">
    <text evidence="6">Belongs to the azoreductase type 1 family.</text>
</comment>
<dbReference type="KEGG" id="gsn:YC6258_04856"/>
<keyword evidence="2 6" id="KW-0288">FMN</keyword>
<dbReference type="InterPro" id="IPR003680">
    <property type="entry name" value="Flavodoxin_fold"/>
</dbReference>
<dbReference type="PANTHER" id="PTHR43741:SF2">
    <property type="entry name" value="FMN-DEPENDENT NADH:QUINONE OXIDOREDUCTASE"/>
    <property type="match status" value="1"/>
</dbReference>
<evidence type="ECO:0000256" key="4">
    <source>
        <dbReference type="ARBA" id="ARBA00023027"/>
    </source>
</evidence>
<dbReference type="PATRIC" id="fig|1445510.3.peg.4818"/>
<sequence>MATLLQINSGVFSDNSQSSKLANQIVSTWAAKNPEGAVVKHDLTSFEIPHLDSATIGAFFTPADQRSDEQKQAVALSDQLIAEVKAADIIVVGVPMYNLSIPSPLKAWIDHICRAGETFKYNEQGQPVGLVGDKKVIIAAARGGLYEGSAYDTQTEWLKHIFGLIGITSLEFVYAEGLAMGEEKAKEGFANAEQRIESLAI</sequence>
<reference evidence="8 9" key="1">
    <citation type="submission" date="2014-01" db="EMBL/GenBank/DDBJ databases">
        <title>Full genme sequencing of cellulolytic bacterium Gynuella sunshinyii YC6258T gen. nov., sp. nov.</title>
        <authorList>
            <person name="Khan H."/>
            <person name="Chung E.J."/>
            <person name="Chung Y.R."/>
        </authorList>
    </citation>
    <scope>NUCLEOTIDE SEQUENCE [LARGE SCALE GENOMIC DNA]</scope>
    <source>
        <strain evidence="8 9">YC6258</strain>
    </source>
</reference>
<dbReference type="AlphaFoldDB" id="A0A0C5VUA0"/>
<evidence type="ECO:0000256" key="5">
    <source>
        <dbReference type="ARBA" id="ARBA00048542"/>
    </source>
</evidence>
<gene>
    <name evidence="6" type="primary">azoR</name>
    <name evidence="8" type="ORF">YC6258_04856</name>
</gene>
<comment type="subunit">
    <text evidence="6">Homodimer.</text>
</comment>
<name>A0A0C5VUA0_9GAMM</name>
<keyword evidence="9" id="KW-1185">Reference proteome</keyword>